<dbReference type="OrthoDB" id="338854at2759"/>
<dbReference type="PANTHER" id="PTHR12991">
    <property type="entry name" value="NITROGEN PERMEASE REGULATOR 2/TUMOR SUPPRESSOR CANDIDATE 4"/>
    <property type="match status" value="1"/>
</dbReference>
<dbReference type="GO" id="GO:0010508">
    <property type="term" value="P:positive regulation of autophagy"/>
    <property type="evidence" value="ECO:0007669"/>
    <property type="project" value="TreeGrafter"/>
</dbReference>
<name>A0A0C9MDH8_9FUNG</name>
<dbReference type="PANTHER" id="PTHR12991:SF10">
    <property type="entry name" value="GATOR COMPLEX PROTEIN NPRL2"/>
    <property type="match status" value="1"/>
</dbReference>
<protein>
    <submittedName>
        <fullName evidence="2">Nitrogen permease regulator 2</fullName>
    </submittedName>
</protein>
<organism evidence="2">
    <name type="scientific">Mucor ambiguus</name>
    <dbReference type="NCBI Taxonomy" id="91626"/>
    <lineage>
        <taxon>Eukaryota</taxon>
        <taxon>Fungi</taxon>
        <taxon>Fungi incertae sedis</taxon>
        <taxon>Mucoromycota</taxon>
        <taxon>Mucoromycotina</taxon>
        <taxon>Mucoromycetes</taxon>
        <taxon>Mucorales</taxon>
        <taxon>Mucorineae</taxon>
        <taxon>Mucoraceae</taxon>
        <taxon>Mucor</taxon>
    </lineage>
</organism>
<dbReference type="GO" id="GO:1990130">
    <property type="term" value="C:GATOR1 complex"/>
    <property type="evidence" value="ECO:0007669"/>
    <property type="project" value="EnsemblFungi"/>
</dbReference>
<dbReference type="STRING" id="91626.A0A0C9MDH8"/>
<sequence length="508" mass="58638">MDTFVPGFHSTGKLTSHLYQLISSLLDPTFYMEFQGFPRIHSIFYAVFDIIKGTVVKHQVPEGSITPQNGPASMSDSITIDPSAQHNSNKTLIDFEAISEYIIPKKQLYKRLVTICTNGYKVMGCPVVLHDHERYKHFRNEFRFNLCFVFEQDAETSSYEAVVRKLSRVLEGLELECNFLSKEVGSESQTVQNVIEQLFEDLNSYCECQIPINEFNTINLKLFPTYPNPQTVYNYHVPVCIVDVNKMMTSNWDITVQKVASLINGVNHVKRIAELANVKPEWTRQSMEHMMYYGCIIMTDIFQYSNVYAVKPEITRLFDAKYGLAQECLRYIMLPNAPEISIERIYALYCGLKYGLTVKDWIEEQQLTLLHIDERRVISFGVIKGLIYRVHKYPILTSTSQQENEPFHFPSKQQYHRVVNKYTGTPIHSDIIPFLDGKHHYDEICTELECSPQELDEQLGCTQQLEDSNATATNGNTDNIVETLYEGMAEDKQNEDGLSQWSVEFIFR</sequence>
<reference evidence="2" key="1">
    <citation type="submission" date="2014-09" db="EMBL/GenBank/DDBJ databases">
        <title>Draft genome sequence of an oleaginous Mucoromycotina fungus Mucor ambiguus NBRC6742.</title>
        <authorList>
            <person name="Takeda I."/>
            <person name="Yamane N."/>
            <person name="Morita T."/>
            <person name="Tamano K."/>
            <person name="Machida M."/>
            <person name="Baker S."/>
            <person name="Koike H."/>
        </authorList>
    </citation>
    <scope>NUCLEOTIDE SEQUENCE</scope>
    <source>
        <strain evidence="2">NBRC 6742</strain>
    </source>
</reference>
<evidence type="ECO:0000256" key="1">
    <source>
        <dbReference type="ARBA" id="ARBA00008433"/>
    </source>
</evidence>
<comment type="similarity">
    <text evidence="1">Belongs to the NPR2 family.</text>
</comment>
<dbReference type="EMBL" id="DF836378">
    <property type="protein sequence ID" value="GAN05364.1"/>
    <property type="molecule type" value="Genomic_DNA"/>
</dbReference>
<evidence type="ECO:0000313" key="2">
    <source>
        <dbReference type="EMBL" id="GAN05364.1"/>
    </source>
</evidence>
<gene>
    <name evidence="2" type="ORF">MAM1_0089c04834</name>
</gene>
<dbReference type="GO" id="GO:0005096">
    <property type="term" value="F:GTPase activator activity"/>
    <property type="evidence" value="ECO:0007669"/>
    <property type="project" value="EnsemblFungi"/>
</dbReference>
<dbReference type="Pfam" id="PF06218">
    <property type="entry name" value="NPR2"/>
    <property type="match status" value="2"/>
</dbReference>
<dbReference type="InterPro" id="IPR009348">
    <property type="entry name" value="NPR2-like"/>
</dbReference>
<dbReference type="AlphaFoldDB" id="A0A0C9MDH8"/>
<accession>A0A0C9MDH8</accession>
<dbReference type="GO" id="GO:0005774">
    <property type="term" value="C:vacuolar membrane"/>
    <property type="evidence" value="ECO:0007669"/>
    <property type="project" value="TreeGrafter"/>
</dbReference>
<evidence type="ECO:0000313" key="3">
    <source>
        <dbReference type="Proteomes" id="UP000053815"/>
    </source>
</evidence>
<dbReference type="Proteomes" id="UP000053815">
    <property type="component" value="Unassembled WGS sequence"/>
</dbReference>
<proteinExistence type="inferred from homology"/>
<keyword evidence="3" id="KW-1185">Reference proteome</keyword>
<dbReference type="GO" id="GO:1904262">
    <property type="term" value="P:negative regulation of TORC1 signaling"/>
    <property type="evidence" value="ECO:0007669"/>
    <property type="project" value="EnsemblFungi"/>
</dbReference>